<comment type="cofactor">
    <cofactor evidence="2">
        <name>a divalent metal cation</name>
        <dbReference type="ChEBI" id="CHEBI:60240"/>
    </cofactor>
</comment>
<reference evidence="4 5" key="1">
    <citation type="submission" date="2020-08" db="EMBL/GenBank/DDBJ databases">
        <authorList>
            <person name="Ren C."/>
            <person name="Gu Y."/>
            <person name="Xu Y."/>
        </authorList>
    </citation>
    <scope>NUCLEOTIDE SEQUENCE [LARGE SCALE GENOMIC DNA]</scope>
    <source>
        <strain evidence="4 5">LBM18003</strain>
    </source>
</reference>
<dbReference type="Gene3D" id="3.60.21.10">
    <property type="match status" value="1"/>
</dbReference>
<evidence type="ECO:0000256" key="1">
    <source>
        <dbReference type="ARBA" id="ARBA00008950"/>
    </source>
</evidence>
<keyword evidence="2" id="KW-0479">Metal-binding</keyword>
<dbReference type="InterPro" id="IPR000979">
    <property type="entry name" value="Phosphodiesterase_MJ0936/Vps29"/>
</dbReference>
<keyword evidence="5" id="KW-1185">Reference proteome</keyword>
<dbReference type="EC" id="3.1.4.-" evidence="2"/>
<name>A0A7G9WH81_9FIRM</name>
<organism evidence="4 5">
    <name type="scientific">Caproicibacterium amylolyticum</name>
    <dbReference type="NCBI Taxonomy" id="2766537"/>
    <lineage>
        <taxon>Bacteria</taxon>
        <taxon>Bacillati</taxon>
        <taxon>Bacillota</taxon>
        <taxon>Clostridia</taxon>
        <taxon>Eubacteriales</taxon>
        <taxon>Oscillospiraceae</taxon>
        <taxon>Caproicibacterium</taxon>
    </lineage>
</organism>
<feature type="domain" description="Calcineurin-like phosphoesterase" evidence="3">
    <location>
        <begin position="1"/>
        <end position="140"/>
    </location>
</feature>
<dbReference type="NCBIfam" id="TIGR00040">
    <property type="entry name" value="yfcE"/>
    <property type="match status" value="1"/>
</dbReference>
<evidence type="ECO:0000259" key="3">
    <source>
        <dbReference type="Pfam" id="PF12850"/>
    </source>
</evidence>
<dbReference type="GO" id="GO:0016787">
    <property type="term" value="F:hydrolase activity"/>
    <property type="evidence" value="ECO:0007669"/>
    <property type="project" value="UniProtKB-UniRule"/>
</dbReference>
<dbReference type="PANTHER" id="PTHR11124">
    <property type="entry name" value="VACUOLAR SORTING PROTEIN VPS29"/>
    <property type="match status" value="1"/>
</dbReference>
<dbReference type="KEGG" id="caml:H6X83_14195"/>
<dbReference type="AlphaFoldDB" id="A0A7G9WH81"/>
<dbReference type="InterPro" id="IPR029052">
    <property type="entry name" value="Metallo-depent_PP-like"/>
</dbReference>
<gene>
    <name evidence="4" type="ORF">H6X83_14195</name>
</gene>
<protein>
    <recommendedName>
        <fullName evidence="2">Phosphoesterase</fullName>
        <ecNumber evidence="2">3.1.4.-</ecNumber>
    </recommendedName>
</protein>
<dbReference type="InterPro" id="IPR024654">
    <property type="entry name" value="Calcineurin-like_PHP_lpxH"/>
</dbReference>
<dbReference type="GO" id="GO:0046872">
    <property type="term" value="F:metal ion binding"/>
    <property type="evidence" value="ECO:0007669"/>
    <property type="project" value="UniProtKB-KW"/>
</dbReference>
<evidence type="ECO:0000313" key="5">
    <source>
        <dbReference type="Proteomes" id="UP000516046"/>
    </source>
</evidence>
<dbReference type="SUPFAM" id="SSF56300">
    <property type="entry name" value="Metallo-dependent phosphatases"/>
    <property type="match status" value="1"/>
</dbReference>
<proteinExistence type="inferred from homology"/>
<evidence type="ECO:0000313" key="4">
    <source>
        <dbReference type="EMBL" id="QNO18043.1"/>
    </source>
</evidence>
<dbReference type="Proteomes" id="UP000516046">
    <property type="component" value="Chromosome"/>
</dbReference>
<sequence>MRVLVVSDTHRDRWALQKAILAQPKAEVVVHLGDGEQEALEAKRSFPEKQFYMVRGNCDWGSGLHAHMMVELAGKKLFLTHGYAENVKAGVDEVIRAAQERGADILLFGHTHEALTDYVDGLYIMNPGSLHGGEGTYGFVDITPAGVVTNIVRLR</sequence>
<accession>A0A7G9WH81</accession>
<dbReference type="RefSeq" id="WP_212507108.1">
    <property type="nucleotide sequence ID" value="NZ_CP060696.1"/>
</dbReference>
<dbReference type="EMBL" id="CP060696">
    <property type="protein sequence ID" value="QNO18043.1"/>
    <property type="molecule type" value="Genomic_DNA"/>
</dbReference>
<dbReference type="Pfam" id="PF12850">
    <property type="entry name" value="Metallophos_2"/>
    <property type="match status" value="1"/>
</dbReference>
<evidence type="ECO:0000256" key="2">
    <source>
        <dbReference type="RuleBase" id="RU362039"/>
    </source>
</evidence>
<comment type="similarity">
    <text evidence="1 2">Belongs to the metallophosphoesterase superfamily. YfcE family.</text>
</comment>